<dbReference type="SUPFAM" id="SSF56925">
    <property type="entry name" value="OMPA-like"/>
    <property type="match status" value="1"/>
</dbReference>
<sequence length="173" mass="17851">MKTLLIATTAAALALSGAAAANAQDVGQVYGSVGYQGTQNDTTDTNVNGINARVGTKITPHFGVEGEAAFGTNDDNGPGGEYKLTNKVAAYGVGFLPISPRFDLIGRVGVSDTNLKAPAVAGKLEQGTALEYGVGAQYHLENNFALRADYTKSDFNGDKGEAGTTSVSLIKKF</sequence>
<evidence type="ECO:0000256" key="1">
    <source>
        <dbReference type="ARBA" id="ARBA00022729"/>
    </source>
</evidence>
<name>F4QRZ4_9CAUL</name>
<dbReference type="EMBL" id="GL883080">
    <property type="protein sequence ID" value="EGF89514.1"/>
    <property type="molecule type" value="Genomic_DNA"/>
</dbReference>
<dbReference type="Proteomes" id="UP000006512">
    <property type="component" value="Unassembled WGS sequence"/>
</dbReference>
<dbReference type="Pfam" id="PF13505">
    <property type="entry name" value="OMP_b-brl"/>
    <property type="match status" value="1"/>
</dbReference>
<dbReference type="RefSeq" id="WP_006274709.1">
    <property type="nucleotide sequence ID" value="NZ_GL883080.1"/>
</dbReference>
<feature type="chain" id="PRO_5003316829" evidence="2">
    <location>
        <begin position="24"/>
        <end position="173"/>
    </location>
</feature>
<reference evidence="5" key="1">
    <citation type="submission" date="2011-03" db="EMBL/GenBank/DDBJ databases">
        <title>Draft genome sequence of Brevundimonas diminuta.</title>
        <authorList>
            <person name="Brown P.J.B."/>
            <person name="Buechlein A."/>
            <person name="Hemmerich C."/>
            <person name="Brun Y.V."/>
        </authorList>
    </citation>
    <scope>NUCLEOTIDE SEQUENCE [LARGE SCALE GENOMIC DNA]</scope>
    <source>
        <strain evidence="5">C19</strain>
    </source>
</reference>
<keyword evidence="5" id="KW-1185">Reference proteome</keyword>
<dbReference type="STRING" id="715226.ABI_39290"/>
<feature type="signal peptide" evidence="2">
    <location>
        <begin position="1"/>
        <end position="23"/>
    </location>
</feature>
<evidence type="ECO:0000259" key="3">
    <source>
        <dbReference type="Pfam" id="PF13505"/>
    </source>
</evidence>
<evidence type="ECO:0000313" key="5">
    <source>
        <dbReference type="Proteomes" id="UP000006512"/>
    </source>
</evidence>
<dbReference type="InterPro" id="IPR011250">
    <property type="entry name" value="OMP/PagP_B-barrel"/>
</dbReference>
<feature type="domain" description="Outer membrane protein beta-barrel" evidence="3">
    <location>
        <begin position="9"/>
        <end position="169"/>
    </location>
</feature>
<evidence type="ECO:0000313" key="4">
    <source>
        <dbReference type="EMBL" id="EGF89514.1"/>
    </source>
</evidence>
<evidence type="ECO:0000256" key="2">
    <source>
        <dbReference type="SAM" id="SignalP"/>
    </source>
</evidence>
<accession>F4QRZ4</accession>
<protein>
    <submittedName>
        <fullName evidence="4">OmpA domain-containing protein</fullName>
    </submittedName>
</protein>
<dbReference type="AlphaFoldDB" id="F4QRZ4"/>
<dbReference type="Gene3D" id="2.40.160.20">
    <property type="match status" value="1"/>
</dbReference>
<keyword evidence="1 2" id="KW-0732">Signal</keyword>
<dbReference type="OrthoDB" id="7173051at2"/>
<dbReference type="HOGENOM" id="CLU_117501_1_0_5"/>
<gene>
    <name evidence="4" type="ORF">ABI_39290</name>
</gene>
<dbReference type="InterPro" id="IPR027385">
    <property type="entry name" value="Beta-barrel_OMP"/>
</dbReference>
<organism evidence="4 5">
    <name type="scientific">Asticcacaulis biprosthecium C19</name>
    <dbReference type="NCBI Taxonomy" id="715226"/>
    <lineage>
        <taxon>Bacteria</taxon>
        <taxon>Pseudomonadati</taxon>
        <taxon>Pseudomonadota</taxon>
        <taxon>Alphaproteobacteria</taxon>
        <taxon>Caulobacterales</taxon>
        <taxon>Caulobacteraceae</taxon>
        <taxon>Asticcacaulis</taxon>
    </lineage>
</organism>
<dbReference type="eggNOG" id="COG3637">
    <property type="taxonomic scope" value="Bacteria"/>
</dbReference>
<proteinExistence type="predicted"/>